<reference evidence="2 3" key="1">
    <citation type="submission" date="2019-06" db="EMBL/GenBank/DDBJ databases">
        <title>New taxonomy in bacterial strain CC-CFT640, isolated from vineyard.</title>
        <authorList>
            <person name="Lin S.-Y."/>
            <person name="Tsai C.-F."/>
            <person name="Young C.-C."/>
        </authorList>
    </citation>
    <scope>NUCLEOTIDE SEQUENCE [LARGE SCALE GENOMIC DNA]</scope>
    <source>
        <strain evidence="2 3">CC-CFT640</strain>
    </source>
</reference>
<evidence type="ECO:0000256" key="1">
    <source>
        <dbReference type="SAM" id="MobiDB-lite"/>
    </source>
</evidence>
<dbReference type="RefSeq" id="WP_147845884.1">
    <property type="nucleotide sequence ID" value="NZ_VDUZ01000004.1"/>
</dbReference>
<comment type="caution">
    <text evidence="2">The sequence shown here is derived from an EMBL/GenBank/DDBJ whole genome shotgun (WGS) entry which is preliminary data.</text>
</comment>
<protein>
    <submittedName>
        <fullName evidence="2">Uncharacterized protein</fullName>
    </submittedName>
</protein>
<dbReference type="Proteomes" id="UP000321638">
    <property type="component" value="Unassembled WGS sequence"/>
</dbReference>
<accession>A0A5C8PUF0</accession>
<organism evidence="2 3">
    <name type="scientific">Vineibacter terrae</name>
    <dbReference type="NCBI Taxonomy" id="2586908"/>
    <lineage>
        <taxon>Bacteria</taxon>
        <taxon>Pseudomonadati</taxon>
        <taxon>Pseudomonadota</taxon>
        <taxon>Alphaproteobacteria</taxon>
        <taxon>Hyphomicrobiales</taxon>
        <taxon>Vineibacter</taxon>
    </lineage>
</organism>
<feature type="region of interest" description="Disordered" evidence="1">
    <location>
        <begin position="1"/>
        <end position="99"/>
    </location>
</feature>
<keyword evidence="3" id="KW-1185">Reference proteome</keyword>
<evidence type="ECO:0000313" key="3">
    <source>
        <dbReference type="Proteomes" id="UP000321638"/>
    </source>
</evidence>
<dbReference type="EMBL" id="VDUZ01000004">
    <property type="protein sequence ID" value="TXL80468.1"/>
    <property type="molecule type" value="Genomic_DNA"/>
</dbReference>
<proteinExistence type="predicted"/>
<name>A0A5C8PUF0_9HYPH</name>
<sequence length="130" mass="13161">MPPDGRAPMPMQRPQIPTPHVASSNVPLSARQGDTGAGALSPAMMGLLQQLFAERSPQNMQKPAGSAPENVPNIAMPPAMGPMSPEAAQRGGGMDNGQGAIPGRFGLLAQLPFLLRRGGVTGGGMIGGGV</sequence>
<gene>
    <name evidence="2" type="ORF">FHP25_05435</name>
</gene>
<evidence type="ECO:0000313" key="2">
    <source>
        <dbReference type="EMBL" id="TXL80468.1"/>
    </source>
</evidence>
<dbReference type="AlphaFoldDB" id="A0A5C8PUF0"/>